<protein>
    <submittedName>
        <fullName evidence="1">Uncharacterized protein</fullName>
    </submittedName>
</protein>
<gene>
    <name evidence="1" type="ORF">MM415B05570_0008</name>
</gene>
<accession>A0A6M3LLD5</accession>
<organism evidence="1">
    <name type="scientific">viral metagenome</name>
    <dbReference type="NCBI Taxonomy" id="1070528"/>
    <lineage>
        <taxon>unclassified sequences</taxon>
        <taxon>metagenomes</taxon>
        <taxon>organismal metagenomes</taxon>
    </lineage>
</organism>
<dbReference type="EMBL" id="MT143291">
    <property type="protein sequence ID" value="QJA95169.1"/>
    <property type="molecule type" value="Genomic_DNA"/>
</dbReference>
<reference evidence="1" key="1">
    <citation type="submission" date="2020-03" db="EMBL/GenBank/DDBJ databases">
        <title>The deep terrestrial virosphere.</title>
        <authorList>
            <person name="Holmfeldt K."/>
            <person name="Nilsson E."/>
            <person name="Simone D."/>
            <person name="Lopez-Fernandez M."/>
            <person name="Wu X."/>
            <person name="de Brujin I."/>
            <person name="Lundin D."/>
            <person name="Andersson A."/>
            <person name="Bertilsson S."/>
            <person name="Dopson M."/>
        </authorList>
    </citation>
    <scope>NUCLEOTIDE SEQUENCE</scope>
    <source>
        <strain evidence="1">MM415B05570</strain>
    </source>
</reference>
<proteinExistence type="predicted"/>
<dbReference type="AlphaFoldDB" id="A0A6M3LLD5"/>
<name>A0A6M3LLD5_9ZZZZ</name>
<sequence>MLADYSSLEQEIENAPEPKILPRGTEVKARIIVVRAGISDKNGAGYFSPVFDVPDDPLVKEFNAFFWDLADRDKLEEKAAFSAMRNFKNFAAAFDIDYSRPFSWEDDLVGKEGWLIVGVKKSDEYGDQNTVSKYLARR</sequence>
<evidence type="ECO:0000313" key="1">
    <source>
        <dbReference type="EMBL" id="QJA95169.1"/>
    </source>
</evidence>